<keyword evidence="5 9" id="KW-0547">Nucleotide-binding</keyword>
<evidence type="ECO:0000259" key="10">
    <source>
        <dbReference type="Pfam" id="PF00288"/>
    </source>
</evidence>
<comment type="caution">
    <text evidence="12">The sequence shown here is derived from an EMBL/GenBank/DDBJ whole genome shotgun (WGS) entry which is preliminary data.</text>
</comment>
<dbReference type="Pfam" id="PF00288">
    <property type="entry name" value="GHMP_kinases_N"/>
    <property type="match status" value="1"/>
</dbReference>
<evidence type="ECO:0000256" key="4">
    <source>
        <dbReference type="ARBA" id="ARBA00022679"/>
    </source>
</evidence>
<evidence type="ECO:0000313" key="13">
    <source>
        <dbReference type="Proteomes" id="UP001595847"/>
    </source>
</evidence>
<dbReference type="GO" id="GO:0050515">
    <property type="term" value="F:4-(cytidine 5'-diphospho)-2-C-methyl-D-erythritol kinase activity"/>
    <property type="evidence" value="ECO:0007669"/>
    <property type="project" value="UniProtKB-EC"/>
</dbReference>
<reference evidence="13" key="1">
    <citation type="journal article" date="2019" name="Int. J. Syst. Evol. Microbiol.">
        <title>The Global Catalogue of Microorganisms (GCM) 10K type strain sequencing project: providing services to taxonomists for standard genome sequencing and annotation.</title>
        <authorList>
            <consortium name="The Broad Institute Genomics Platform"/>
            <consortium name="The Broad Institute Genome Sequencing Center for Infectious Disease"/>
            <person name="Wu L."/>
            <person name="Ma J."/>
        </authorList>
    </citation>
    <scope>NUCLEOTIDE SEQUENCE [LARGE SCALE GENOMIC DNA]</scope>
    <source>
        <strain evidence="13">TBRC 1826</strain>
    </source>
</reference>
<dbReference type="PANTHER" id="PTHR43527">
    <property type="entry name" value="4-DIPHOSPHOCYTIDYL-2-C-METHYL-D-ERYTHRITOL KINASE, CHLOROPLASTIC"/>
    <property type="match status" value="1"/>
</dbReference>
<evidence type="ECO:0000256" key="2">
    <source>
        <dbReference type="ARBA" id="ARBA00012052"/>
    </source>
</evidence>
<evidence type="ECO:0000256" key="5">
    <source>
        <dbReference type="ARBA" id="ARBA00022741"/>
    </source>
</evidence>
<protein>
    <recommendedName>
        <fullName evidence="3 9">4-diphosphocytidyl-2-C-methyl-D-erythritol kinase</fullName>
        <shortName evidence="9">CMK</shortName>
        <ecNumber evidence="2 9">2.7.1.148</ecNumber>
    </recommendedName>
    <alternativeName>
        <fullName evidence="8 9">4-(cytidine-5'-diphospho)-2-C-methyl-D-erythritol kinase</fullName>
    </alternativeName>
</protein>
<keyword evidence="9" id="KW-0414">Isoprene biosynthesis</keyword>
<dbReference type="InterPro" id="IPR013750">
    <property type="entry name" value="GHMP_kinase_C_dom"/>
</dbReference>
<accession>A0ABV8FJG0</accession>
<comment type="similarity">
    <text evidence="1 9">Belongs to the GHMP kinase family. IspE subfamily.</text>
</comment>
<dbReference type="Gene3D" id="3.30.230.10">
    <property type="match status" value="1"/>
</dbReference>
<evidence type="ECO:0000259" key="11">
    <source>
        <dbReference type="Pfam" id="PF08544"/>
    </source>
</evidence>
<evidence type="ECO:0000256" key="7">
    <source>
        <dbReference type="ARBA" id="ARBA00022840"/>
    </source>
</evidence>
<dbReference type="InterPro" id="IPR004424">
    <property type="entry name" value="IspE"/>
</dbReference>
<dbReference type="SUPFAM" id="SSF54211">
    <property type="entry name" value="Ribosomal protein S5 domain 2-like"/>
    <property type="match status" value="1"/>
</dbReference>
<dbReference type="NCBIfam" id="NF002870">
    <property type="entry name" value="PRK03188.1"/>
    <property type="match status" value="1"/>
</dbReference>
<organism evidence="12 13">
    <name type="scientific">Nocardiopsis sediminis</name>
    <dbReference type="NCBI Taxonomy" id="1778267"/>
    <lineage>
        <taxon>Bacteria</taxon>
        <taxon>Bacillati</taxon>
        <taxon>Actinomycetota</taxon>
        <taxon>Actinomycetes</taxon>
        <taxon>Streptosporangiales</taxon>
        <taxon>Nocardiopsidaceae</taxon>
        <taxon>Nocardiopsis</taxon>
    </lineage>
</organism>
<comment type="function">
    <text evidence="9">Catalyzes the phosphorylation of the position 2 hydroxy group of 4-diphosphocytidyl-2C-methyl-D-erythritol.</text>
</comment>
<dbReference type="InterPro" id="IPR036554">
    <property type="entry name" value="GHMP_kinase_C_sf"/>
</dbReference>
<keyword evidence="7 9" id="KW-0067">ATP-binding</keyword>
<gene>
    <name evidence="9" type="primary">ispE</name>
    <name evidence="12" type="ORF">ACFOVU_02675</name>
</gene>
<dbReference type="NCBIfam" id="TIGR00154">
    <property type="entry name" value="ispE"/>
    <property type="match status" value="1"/>
</dbReference>
<feature type="domain" description="GHMP kinase C-terminal" evidence="11">
    <location>
        <begin position="211"/>
        <end position="286"/>
    </location>
</feature>
<dbReference type="Gene3D" id="3.30.70.890">
    <property type="entry name" value="GHMP kinase, C-terminal domain"/>
    <property type="match status" value="1"/>
</dbReference>
<feature type="domain" description="GHMP kinase N-terminal" evidence="10">
    <location>
        <begin position="77"/>
        <end position="155"/>
    </location>
</feature>
<feature type="binding site" evidence="9">
    <location>
        <begin position="105"/>
        <end position="115"/>
    </location>
    <ligand>
        <name>ATP</name>
        <dbReference type="ChEBI" id="CHEBI:30616"/>
    </ligand>
</feature>
<evidence type="ECO:0000313" key="12">
    <source>
        <dbReference type="EMBL" id="MFC3994801.1"/>
    </source>
</evidence>
<dbReference type="InterPro" id="IPR006204">
    <property type="entry name" value="GHMP_kinase_N_dom"/>
</dbReference>
<evidence type="ECO:0000256" key="3">
    <source>
        <dbReference type="ARBA" id="ARBA00017473"/>
    </source>
</evidence>
<proteinExistence type="inferred from homology"/>
<evidence type="ECO:0000256" key="1">
    <source>
        <dbReference type="ARBA" id="ARBA00009684"/>
    </source>
</evidence>
<feature type="active site" evidence="9">
    <location>
        <position position="147"/>
    </location>
</feature>
<sequence>MTAVTVRVPAKVNLQLAVGPVRGDGYHDLVNVFHAVALFDEVTVREARPRAERPLVGLSVSGDLGPHLARVPLDDTNLAARAARLVARETPAAAPVDLHLHKRIPVAGGMAGGSADAAGALVACNTFWSAGLSQGDLLALAAELGSDVAFPLVGGTAVGTGRGEVLTPVDSPGRYHWVFALAEGGLSTPDVFAEYDRLRPGAPAPEGDPELMAALAAGDAARLGAALSNDLEPAAVSLRPDLAGVLDTGRAAGALGALVSGSGPTCAFLAASAAGAVEIAAVLDASGRCAATVTTEGHAGRAEVVAPVAGR</sequence>
<dbReference type="Proteomes" id="UP001595847">
    <property type="component" value="Unassembled WGS sequence"/>
</dbReference>
<feature type="active site" evidence="9">
    <location>
        <position position="11"/>
    </location>
</feature>
<dbReference type="EC" id="2.7.1.148" evidence="2 9"/>
<comment type="pathway">
    <text evidence="9">Isoprenoid biosynthesis; isopentenyl diphosphate biosynthesis via DXP pathway; isopentenyl diphosphate from 1-deoxy-D-xylulose 5-phosphate: step 3/6.</text>
</comment>
<name>A0ABV8FJG0_9ACTN</name>
<evidence type="ECO:0000256" key="9">
    <source>
        <dbReference type="HAMAP-Rule" id="MF_00061"/>
    </source>
</evidence>
<dbReference type="PANTHER" id="PTHR43527:SF2">
    <property type="entry name" value="4-DIPHOSPHOCYTIDYL-2-C-METHYL-D-ERYTHRITOL KINASE, CHLOROPLASTIC"/>
    <property type="match status" value="1"/>
</dbReference>
<dbReference type="Pfam" id="PF08544">
    <property type="entry name" value="GHMP_kinases_C"/>
    <property type="match status" value="1"/>
</dbReference>
<comment type="catalytic activity">
    <reaction evidence="9">
        <text>4-CDP-2-C-methyl-D-erythritol + ATP = 4-CDP-2-C-methyl-D-erythritol 2-phosphate + ADP + H(+)</text>
        <dbReference type="Rhea" id="RHEA:18437"/>
        <dbReference type="ChEBI" id="CHEBI:15378"/>
        <dbReference type="ChEBI" id="CHEBI:30616"/>
        <dbReference type="ChEBI" id="CHEBI:57823"/>
        <dbReference type="ChEBI" id="CHEBI:57919"/>
        <dbReference type="ChEBI" id="CHEBI:456216"/>
        <dbReference type="EC" id="2.7.1.148"/>
    </reaction>
</comment>
<dbReference type="RefSeq" id="WP_378529651.1">
    <property type="nucleotide sequence ID" value="NZ_JBHSBH010000003.1"/>
</dbReference>
<keyword evidence="6 9" id="KW-0418">Kinase</keyword>
<evidence type="ECO:0000256" key="8">
    <source>
        <dbReference type="ARBA" id="ARBA00032554"/>
    </source>
</evidence>
<dbReference type="HAMAP" id="MF_00061">
    <property type="entry name" value="IspE"/>
    <property type="match status" value="1"/>
</dbReference>
<keyword evidence="13" id="KW-1185">Reference proteome</keyword>
<keyword evidence="4 9" id="KW-0808">Transferase</keyword>
<dbReference type="PIRSF" id="PIRSF010376">
    <property type="entry name" value="IspE"/>
    <property type="match status" value="1"/>
</dbReference>
<dbReference type="InterPro" id="IPR020568">
    <property type="entry name" value="Ribosomal_Su5_D2-typ_SF"/>
</dbReference>
<evidence type="ECO:0000256" key="6">
    <source>
        <dbReference type="ARBA" id="ARBA00022777"/>
    </source>
</evidence>
<dbReference type="SUPFAM" id="SSF55060">
    <property type="entry name" value="GHMP Kinase, C-terminal domain"/>
    <property type="match status" value="1"/>
</dbReference>
<dbReference type="InterPro" id="IPR014721">
    <property type="entry name" value="Ribsml_uS5_D2-typ_fold_subgr"/>
</dbReference>
<dbReference type="EMBL" id="JBHSBH010000003">
    <property type="protein sequence ID" value="MFC3994801.1"/>
    <property type="molecule type" value="Genomic_DNA"/>
</dbReference>